<evidence type="ECO:0000256" key="10">
    <source>
        <dbReference type="ARBA" id="ARBA00023239"/>
    </source>
</evidence>
<dbReference type="GO" id="GO:0003723">
    <property type="term" value="F:RNA binding"/>
    <property type="evidence" value="ECO:0007669"/>
    <property type="project" value="UniProtKB-UniRule"/>
</dbReference>
<feature type="region of interest" description="Disordered" evidence="12">
    <location>
        <begin position="1"/>
        <end position="23"/>
    </location>
</feature>
<dbReference type="GO" id="GO:0004521">
    <property type="term" value="F:RNA endonuclease activity"/>
    <property type="evidence" value="ECO:0007669"/>
    <property type="project" value="UniProtKB-UniRule"/>
</dbReference>
<keyword evidence="4 11" id="KW-0540">Nuclease</keyword>
<protein>
    <submittedName>
        <fullName evidence="14">Endoribonuclease xendoU domain-containing protein</fullName>
    </submittedName>
</protein>
<keyword evidence="9 11" id="KW-0464">Manganese</keyword>
<dbReference type="GO" id="GO:0046872">
    <property type="term" value="F:metal ion binding"/>
    <property type="evidence" value="ECO:0007669"/>
    <property type="project" value="UniProtKB-UniRule"/>
</dbReference>
<comment type="caution">
    <text evidence="14">The sequence shown here is derived from an EMBL/GenBank/DDBJ whole genome shotgun (WGS) entry which is preliminary data.</text>
</comment>
<comment type="cofactor">
    <cofactor evidence="1 11">
        <name>Mn(2+)</name>
        <dbReference type="ChEBI" id="CHEBI:29035"/>
    </cofactor>
</comment>
<dbReference type="InterPro" id="IPR039787">
    <property type="entry name" value="ENDOU"/>
</dbReference>
<evidence type="ECO:0000313" key="15">
    <source>
        <dbReference type="Proteomes" id="UP001201812"/>
    </source>
</evidence>
<evidence type="ECO:0000313" key="14">
    <source>
        <dbReference type="EMBL" id="KAI1716405.1"/>
    </source>
</evidence>
<feature type="domain" description="EndoU" evidence="13">
    <location>
        <begin position="1"/>
        <end position="247"/>
    </location>
</feature>
<accession>A0AAD4N4M7</accession>
<evidence type="ECO:0000256" key="5">
    <source>
        <dbReference type="ARBA" id="ARBA00022723"/>
    </source>
</evidence>
<evidence type="ECO:0000256" key="2">
    <source>
        <dbReference type="ARBA" id="ARBA00010168"/>
    </source>
</evidence>
<keyword evidence="6 11" id="KW-0255">Endonuclease</keyword>
<dbReference type="Pfam" id="PF09412">
    <property type="entry name" value="XendoU"/>
    <property type="match status" value="1"/>
</dbReference>
<dbReference type="SUPFAM" id="SSF142877">
    <property type="entry name" value="EndoU-like"/>
    <property type="match status" value="1"/>
</dbReference>
<dbReference type="Proteomes" id="UP001201812">
    <property type="component" value="Unassembled WGS sequence"/>
</dbReference>
<evidence type="ECO:0000256" key="7">
    <source>
        <dbReference type="ARBA" id="ARBA00022801"/>
    </source>
</evidence>
<comment type="similarity">
    <text evidence="2 11">Belongs to the ENDOU family.</text>
</comment>
<keyword evidence="7 11" id="KW-0378">Hydrolase</keyword>
<evidence type="ECO:0000256" key="9">
    <source>
        <dbReference type="ARBA" id="ARBA00023211"/>
    </source>
</evidence>
<evidence type="ECO:0000256" key="11">
    <source>
        <dbReference type="RuleBase" id="RU367085"/>
    </source>
</evidence>
<evidence type="ECO:0000256" key="1">
    <source>
        <dbReference type="ARBA" id="ARBA00001936"/>
    </source>
</evidence>
<keyword evidence="8 11" id="KW-0694">RNA-binding</keyword>
<dbReference type="PROSITE" id="PS51959">
    <property type="entry name" value="ENDOU"/>
    <property type="match status" value="1"/>
</dbReference>
<reference evidence="14" key="1">
    <citation type="submission" date="2022-01" db="EMBL/GenBank/DDBJ databases">
        <title>Genome Sequence Resource for Two Populations of Ditylenchus destructor, the Migratory Endoparasitic Phytonematode.</title>
        <authorList>
            <person name="Zhang H."/>
            <person name="Lin R."/>
            <person name="Xie B."/>
        </authorList>
    </citation>
    <scope>NUCLEOTIDE SEQUENCE</scope>
    <source>
        <strain evidence="14">BazhouSP</strain>
    </source>
</reference>
<dbReference type="InterPro" id="IPR037227">
    <property type="entry name" value="EndoU-like"/>
</dbReference>
<keyword evidence="5 11" id="KW-0479">Metal-binding</keyword>
<evidence type="ECO:0000256" key="6">
    <source>
        <dbReference type="ARBA" id="ARBA00022759"/>
    </source>
</evidence>
<dbReference type="PANTHER" id="PTHR12439:SF11">
    <property type="entry name" value="URIDYLATE-SPECIFIC ENDORIBONUCLEASE"/>
    <property type="match status" value="1"/>
</dbReference>
<organism evidence="14 15">
    <name type="scientific">Ditylenchus destructor</name>
    <dbReference type="NCBI Taxonomy" id="166010"/>
    <lineage>
        <taxon>Eukaryota</taxon>
        <taxon>Metazoa</taxon>
        <taxon>Ecdysozoa</taxon>
        <taxon>Nematoda</taxon>
        <taxon>Chromadorea</taxon>
        <taxon>Rhabditida</taxon>
        <taxon>Tylenchina</taxon>
        <taxon>Tylenchomorpha</taxon>
        <taxon>Sphaerularioidea</taxon>
        <taxon>Anguinidae</taxon>
        <taxon>Anguininae</taxon>
        <taxon>Ditylenchus</taxon>
    </lineage>
</organism>
<evidence type="ECO:0000256" key="3">
    <source>
        <dbReference type="ARBA" id="ARBA00011245"/>
    </source>
</evidence>
<evidence type="ECO:0000259" key="13">
    <source>
        <dbReference type="PROSITE" id="PS51959"/>
    </source>
</evidence>
<evidence type="ECO:0000256" key="4">
    <source>
        <dbReference type="ARBA" id="ARBA00022722"/>
    </source>
</evidence>
<evidence type="ECO:0000256" key="8">
    <source>
        <dbReference type="ARBA" id="ARBA00022884"/>
    </source>
</evidence>
<evidence type="ECO:0000256" key="12">
    <source>
        <dbReference type="SAM" id="MobiDB-lite"/>
    </source>
</evidence>
<dbReference type="EMBL" id="JAKKPZ010000010">
    <property type="protein sequence ID" value="KAI1716405.1"/>
    <property type="molecule type" value="Genomic_DNA"/>
</dbReference>
<dbReference type="AlphaFoldDB" id="A0AAD4N4M7"/>
<gene>
    <name evidence="14" type="ORF">DdX_07455</name>
</gene>
<keyword evidence="10" id="KW-0456">Lyase</keyword>
<comment type="subunit">
    <text evidence="3 11">Monomer.</text>
</comment>
<dbReference type="GO" id="GO:0016829">
    <property type="term" value="F:lyase activity"/>
    <property type="evidence" value="ECO:0007669"/>
    <property type="project" value="UniProtKB-KW"/>
</dbReference>
<dbReference type="GO" id="GO:0016787">
    <property type="term" value="F:hydrolase activity"/>
    <property type="evidence" value="ECO:0007669"/>
    <property type="project" value="UniProtKB-KW"/>
</dbReference>
<keyword evidence="15" id="KW-1185">Reference proteome</keyword>
<sequence length="257" mass="29988">MDNSKARPDQIQLDYQGHTSARDPVDNAKHRLFKSVDESLLSGDTYTKLVALYDNYIPETVHHKTDVFWERQEINSFLDALLASRPLKSLRGFLQRKKIVFRDWLNQLWFGQYSRARGQPDTSGFEHVFLGEVKNGEISGMHNWIRLYYLERNSSSAFDYKGFLVKRFNIFSALKYSYGRYIKRSGSFFMGTSPEFDISVYTFCFLFRRGRDTCDFELDGCPISITAFDLIQQKKVFIGSIYPSAGRMTEQCRRLNS</sequence>
<proteinExistence type="inferred from homology"/>
<dbReference type="CDD" id="cd21159">
    <property type="entry name" value="XendoU"/>
    <property type="match status" value="1"/>
</dbReference>
<name>A0AAD4N4M7_9BILA</name>
<dbReference type="PANTHER" id="PTHR12439">
    <property type="entry name" value="PLACENTAL PROTEIN 11-RELATED"/>
    <property type="match status" value="1"/>
</dbReference>
<dbReference type="InterPro" id="IPR018998">
    <property type="entry name" value="EndoU_C"/>
</dbReference>